<reference evidence="2" key="1">
    <citation type="journal article" date="2020" name="Stud. Mycol.">
        <title>101 Dothideomycetes genomes: A test case for predicting lifestyles and emergence of pathogens.</title>
        <authorList>
            <person name="Haridas S."/>
            <person name="Albert R."/>
            <person name="Binder M."/>
            <person name="Bloem J."/>
            <person name="LaButti K."/>
            <person name="Salamov A."/>
            <person name="Andreopoulos B."/>
            <person name="Baker S."/>
            <person name="Barry K."/>
            <person name="Bills G."/>
            <person name="Bluhm B."/>
            <person name="Cannon C."/>
            <person name="Castanera R."/>
            <person name="Culley D."/>
            <person name="Daum C."/>
            <person name="Ezra D."/>
            <person name="Gonzalez J."/>
            <person name="Henrissat B."/>
            <person name="Kuo A."/>
            <person name="Liang C."/>
            <person name="Lipzen A."/>
            <person name="Lutzoni F."/>
            <person name="Magnuson J."/>
            <person name="Mondo S."/>
            <person name="Nolan M."/>
            <person name="Ohm R."/>
            <person name="Pangilinan J."/>
            <person name="Park H.-J."/>
            <person name="Ramirez L."/>
            <person name="Alfaro M."/>
            <person name="Sun H."/>
            <person name="Tritt A."/>
            <person name="Yoshinaga Y."/>
            <person name="Zwiers L.-H."/>
            <person name="Turgeon B."/>
            <person name="Goodwin S."/>
            <person name="Spatafora J."/>
            <person name="Crous P."/>
            <person name="Grigoriev I."/>
        </authorList>
    </citation>
    <scope>NUCLEOTIDE SEQUENCE [LARGE SCALE GENOMIC DNA]</scope>
    <source>
        <strain evidence="2">CBS 304.66</strain>
    </source>
</reference>
<organism evidence="1 2">
    <name type="scientific">Lojkania enalia</name>
    <dbReference type="NCBI Taxonomy" id="147567"/>
    <lineage>
        <taxon>Eukaryota</taxon>
        <taxon>Fungi</taxon>
        <taxon>Dikarya</taxon>
        <taxon>Ascomycota</taxon>
        <taxon>Pezizomycotina</taxon>
        <taxon>Dothideomycetes</taxon>
        <taxon>Pleosporomycetidae</taxon>
        <taxon>Pleosporales</taxon>
        <taxon>Pleosporales incertae sedis</taxon>
        <taxon>Lojkania</taxon>
    </lineage>
</organism>
<evidence type="ECO:0000313" key="2">
    <source>
        <dbReference type="Proteomes" id="UP000800093"/>
    </source>
</evidence>
<dbReference type="Proteomes" id="UP000800093">
    <property type="component" value="Unassembled WGS sequence"/>
</dbReference>
<comment type="caution">
    <text evidence="1">The sequence shown here is derived from an EMBL/GenBank/DDBJ whole genome shotgun (WGS) entry which is preliminary data.</text>
</comment>
<proteinExistence type="predicted"/>
<evidence type="ECO:0000313" key="1">
    <source>
        <dbReference type="EMBL" id="KAF2267572.1"/>
    </source>
</evidence>
<dbReference type="AlphaFoldDB" id="A0A9P4KGI4"/>
<gene>
    <name evidence="1" type="ORF">CC78DRAFT_576944</name>
</gene>
<accession>A0A9P4KGI4</accession>
<dbReference type="EMBL" id="ML986590">
    <property type="protein sequence ID" value="KAF2267572.1"/>
    <property type="molecule type" value="Genomic_DNA"/>
</dbReference>
<keyword evidence="2" id="KW-1185">Reference proteome</keyword>
<protein>
    <submittedName>
        <fullName evidence="1">Uncharacterized protein</fullName>
    </submittedName>
</protein>
<sequence length="153" mass="16900">MAIYVAHARASYVGPAMGSYPSPDRLKFEFSETPNVIFAHGIPCLGRRSCLAIKPRTSRDLLLESGTPCPTETLKSQTLPGGGNALVTAQGCCSKWNIDFNRCAVERKPPGQYQGGRVDETREQETQTCYARLAMMSADQIPHLQNRETEKDH</sequence>
<name>A0A9P4KGI4_9PLEO</name>